<feature type="signal peptide" evidence="1">
    <location>
        <begin position="1"/>
        <end position="19"/>
    </location>
</feature>
<dbReference type="EMBL" id="VIWO01000009">
    <property type="protein sequence ID" value="TWF35254.1"/>
    <property type="molecule type" value="Genomic_DNA"/>
</dbReference>
<feature type="domain" description="Secretion system C-terminal sorting" evidence="2">
    <location>
        <begin position="389"/>
        <end position="469"/>
    </location>
</feature>
<dbReference type="InterPro" id="IPR026444">
    <property type="entry name" value="Secre_tail"/>
</dbReference>
<feature type="chain" id="PRO_5021701275" evidence="1">
    <location>
        <begin position="20"/>
        <end position="474"/>
    </location>
</feature>
<accession>A0A561PAU2</accession>
<dbReference type="Proteomes" id="UP000320811">
    <property type="component" value="Unassembled WGS sequence"/>
</dbReference>
<proteinExistence type="predicted"/>
<dbReference type="InterPro" id="IPR045829">
    <property type="entry name" value="PKD_6"/>
</dbReference>
<feature type="domain" description="PKD-like" evidence="3">
    <location>
        <begin position="193"/>
        <end position="276"/>
    </location>
</feature>
<comment type="caution">
    <text evidence="4">The sequence shown here is derived from an EMBL/GenBank/DDBJ whole genome shotgun (WGS) entry which is preliminary data.</text>
</comment>
<gene>
    <name evidence="4" type="ORF">FHW36_10940</name>
</gene>
<sequence>MKFLSVLCISIFFAVSLHAQVMGLFQICPDQKYSYWYSTTRPYYTIDYTVIDGLGVVEPQGSQCYIRFPSTENVGKKPRVVAKIRWTDNTLFTDTSQAITVFAIGDPWESVSMTRSFPCSFRGTTTVTFGSVVNANSFDVSNDAGWPVTRVSANQFIIDINNGAEGIVALIAKHDSCNKTRISQVPISRPKPKLGAITGADVCDGSTSTFSVPAYPDATSYTWTATNANIRINGLAAPVTIAGASGNSVQVSSVGGNYSDIIRVVASSGCGNSDTVRQSIAVGIPPITGIGGFEVNGMHFAAGQIYPFSVDLASGSQGILECKWTIGGGVIINSNASKSAIDVRMNKPRFQPLPGAVNMMVEYRNQCGWSGYFRRTGDLDINGLPFTVSPNPATSQLNIQLSDGEATSKVAKAVVNGVVILYDLNYREIKSMKLPIGTQQIRMGVQDVREGTYILQVISGKEKSAKVVVISHSM</sequence>
<name>A0A561PAU2_9BACT</name>
<dbReference type="Pfam" id="PF18962">
    <property type="entry name" value="Por_Secre_tail"/>
    <property type="match status" value="1"/>
</dbReference>
<evidence type="ECO:0000313" key="4">
    <source>
        <dbReference type="EMBL" id="TWF35254.1"/>
    </source>
</evidence>
<evidence type="ECO:0000313" key="5">
    <source>
        <dbReference type="Proteomes" id="UP000320811"/>
    </source>
</evidence>
<evidence type="ECO:0000259" key="3">
    <source>
        <dbReference type="Pfam" id="PF19408"/>
    </source>
</evidence>
<dbReference type="AlphaFoldDB" id="A0A561PAU2"/>
<evidence type="ECO:0000259" key="2">
    <source>
        <dbReference type="Pfam" id="PF18962"/>
    </source>
</evidence>
<reference evidence="4 5" key="1">
    <citation type="submission" date="2019-06" db="EMBL/GenBank/DDBJ databases">
        <title>Sorghum-associated microbial communities from plants grown in Nebraska, USA.</title>
        <authorList>
            <person name="Schachtman D."/>
        </authorList>
    </citation>
    <scope>NUCLEOTIDE SEQUENCE [LARGE SCALE GENOMIC DNA]</scope>
    <source>
        <strain evidence="4 5">1209</strain>
    </source>
</reference>
<dbReference type="Pfam" id="PF19408">
    <property type="entry name" value="PKD_6"/>
    <property type="match status" value="1"/>
</dbReference>
<keyword evidence="5" id="KW-1185">Reference proteome</keyword>
<evidence type="ECO:0000256" key="1">
    <source>
        <dbReference type="SAM" id="SignalP"/>
    </source>
</evidence>
<organism evidence="4 5">
    <name type="scientific">Chitinophaga polysaccharea</name>
    <dbReference type="NCBI Taxonomy" id="1293035"/>
    <lineage>
        <taxon>Bacteria</taxon>
        <taxon>Pseudomonadati</taxon>
        <taxon>Bacteroidota</taxon>
        <taxon>Chitinophagia</taxon>
        <taxon>Chitinophagales</taxon>
        <taxon>Chitinophagaceae</taxon>
        <taxon>Chitinophaga</taxon>
    </lineage>
</organism>
<keyword evidence="1" id="KW-0732">Signal</keyword>
<protein>
    <submittedName>
        <fullName evidence="4">Putative secreted protein (Por secretion system target)</fullName>
    </submittedName>
</protein>